<name>A0A917U758_9ACTN</name>
<dbReference type="PANTHER" id="PTHR23426">
    <property type="entry name" value="FERREDOXIN/ADRENODOXIN"/>
    <property type="match status" value="1"/>
</dbReference>
<evidence type="ECO:0000256" key="6">
    <source>
        <dbReference type="ARBA" id="ARBA00034078"/>
    </source>
</evidence>
<comment type="cofactor">
    <cofactor evidence="6">
        <name>[2Fe-2S] cluster</name>
        <dbReference type="ChEBI" id="CHEBI:190135"/>
    </cofactor>
</comment>
<dbReference type="InterPro" id="IPR001041">
    <property type="entry name" value="2Fe-2S_ferredoxin-type"/>
</dbReference>
<evidence type="ECO:0000256" key="4">
    <source>
        <dbReference type="ARBA" id="ARBA00023004"/>
    </source>
</evidence>
<feature type="domain" description="2Fe-2S ferredoxin-type" evidence="7">
    <location>
        <begin position="2"/>
        <end position="106"/>
    </location>
</feature>
<organism evidence="8 9">
    <name type="scientific">Micromonospora sonchi</name>
    <dbReference type="NCBI Taxonomy" id="1763543"/>
    <lineage>
        <taxon>Bacteria</taxon>
        <taxon>Bacillati</taxon>
        <taxon>Actinomycetota</taxon>
        <taxon>Actinomycetes</taxon>
        <taxon>Micromonosporales</taxon>
        <taxon>Micromonosporaceae</taxon>
        <taxon>Micromonospora</taxon>
    </lineage>
</organism>
<dbReference type="PROSITE" id="PS51085">
    <property type="entry name" value="2FE2S_FER_2"/>
    <property type="match status" value="1"/>
</dbReference>
<proteinExistence type="inferred from homology"/>
<dbReference type="GO" id="GO:0140647">
    <property type="term" value="P:P450-containing electron transport chain"/>
    <property type="evidence" value="ECO:0007669"/>
    <property type="project" value="InterPro"/>
</dbReference>
<evidence type="ECO:0000256" key="3">
    <source>
        <dbReference type="ARBA" id="ARBA00022723"/>
    </source>
</evidence>
<comment type="caution">
    <text evidence="8">The sequence shown here is derived from an EMBL/GenBank/DDBJ whole genome shotgun (WGS) entry which is preliminary data.</text>
</comment>
<dbReference type="Gene3D" id="3.10.20.30">
    <property type="match status" value="1"/>
</dbReference>
<dbReference type="Proteomes" id="UP000608890">
    <property type="component" value="Unassembled WGS sequence"/>
</dbReference>
<dbReference type="InterPro" id="IPR001055">
    <property type="entry name" value="Adrenodoxin-like"/>
</dbReference>
<sequence length="107" mass="11597">MVQVNFHTPDGEKISIDAPEGESVMQVAVQNGIRWIVGECGGSLMCATCHVYVDPDNSQRLGVASDDEDEMLEAAASPRTECSRLSCQIRLGEADQGINIHLPPTQR</sequence>
<dbReference type="InterPro" id="IPR036010">
    <property type="entry name" value="2Fe-2S_ferredoxin-like_sf"/>
</dbReference>
<keyword evidence="4" id="KW-0408">Iron</keyword>
<dbReference type="GO" id="GO:0009055">
    <property type="term" value="F:electron transfer activity"/>
    <property type="evidence" value="ECO:0007669"/>
    <property type="project" value="TreeGrafter"/>
</dbReference>
<dbReference type="SUPFAM" id="SSF54292">
    <property type="entry name" value="2Fe-2S ferredoxin-like"/>
    <property type="match status" value="1"/>
</dbReference>
<dbReference type="GO" id="GO:0051537">
    <property type="term" value="F:2 iron, 2 sulfur cluster binding"/>
    <property type="evidence" value="ECO:0007669"/>
    <property type="project" value="UniProtKB-KW"/>
</dbReference>
<gene>
    <name evidence="8" type="ORF">GCM10011608_56540</name>
</gene>
<evidence type="ECO:0000313" key="8">
    <source>
        <dbReference type="EMBL" id="GGM63901.1"/>
    </source>
</evidence>
<dbReference type="PRINTS" id="PR00355">
    <property type="entry name" value="ADRENODOXIN"/>
</dbReference>
<dbReference type="EMBL" id="BMNB01000041">
    <property type="protein sequence ID" value="GGM63901.1"/>
    <property type="molecule type" value="Genomic_DNA"/>
</dbReference>
<dbReference type="CDD" id="cd00207">
    <property type="entry name" value="fer2"/>
    <property type="match status" value="1"/>
</dbReference>
<evidence type="ECO:0000256" key="1">
    <source>
        <dbReference type="ARBA" id="ARBA00010914"/>
    </source>
</evidence>
<dbReference type="AlphaFoldDB" id="A0A917U758"/>
<keyword evidence="9" id="KW-1185">Reference proteome</keyword>
<dbReference type="GO" id="GO:0046872">
    <property type="term" value="F:metal ion binding"/>
    <property type="evidence" value="ECO:0007669"/>
    <property type="project" value="UniProtKB-KW"/>
</dbReference>
<keyword evidence="2" id="KW-0001">2Fe-2S</keyword>
<comment type="similarity">
    <text evidence="1">Belongs to the adrenodoxin/putidaredoxin family.</text>
</comment>
<accession>A0A917U758</accession>
<dbReference type="GO" id="GO:0005829">
    <property type="term" value="C:cytosol"/>
    <property type="evidence" value="ECO:0007669"/>
    <property type="project" value="TreeGrafter"/>
</dbReference>
<evidence type="ECO:0000313" key="9">
    <source>
        <dbReference type="Proteomes" id="UP000608890"/>
    </source>
</evidence>
<dbReference type="PROSITE" id="PS00814">
    <property type="entry name" value="ADX"/>
    <property type="match status" value="1"/>
</dbReference>
<reference evidence="8" key="1">
    <citation type="journal article" date="2014" name="Int. J. Syst. Evol. Microbiol.">
        <title>Complete genome sequence of Corynebacterium casei LMG S-19264T (=DSM 44701T), isolated from a smear-ripened cheese.</title>
        <authorList>
            <consortium name="US DOE Joint Genome Institute (JGI-PGF)"/>
            <person name="Walter F."/>
            <person name="Albersmeier A."/>
            <person name="Kalinowski J."/>
            <person name="Ruckert C."/>
        </authorList>
    </citation>
    <scope>NUCLEOTIDE SEQUENCE</scope>
    <source>
        <strain evidence="8">CGMCC 4.7312</strain>
    </source>
</reference>
<dbReference type="InterPro" id="IPR012675">
    <property type="entry name" value="Beta-grasp_dom_sf"/>
</dbReference>
<dbReference type="InterPro" id="IPR018298">
    <property type="entry name" value="Adrenodoxin_Fe-S_BS"/>
</dbReference>
<dbReference type="RefSeq" id="WP_189049756.1">
    <property type="nucleotide sequence ID" value="NZ_BMNB01000041.1"/>
</dbReference>
<keyword evidence="5" id="KW-0411">Iron-sulfur</keyword>
<evidence type="ECO:0000256" key="2">
    <source>
        <dbReference type="ARBA" id="ARBA00022714"/>
    </source>
</evidence>
<reference evidence="8" key="2">
    <citation type="submission" date="2020-09" db="EMBL/GenBank/DDBJ databases">
        <authorList>
            <person name="Sun Q."/>
            <person name="Zhou Y."/>
        </authorList>
    </citation>
    <scope>NUCLEOTIDE SEQUENCE</scope>
    <source>
        <strain evidence="8">CGMCC 4.7312</strain>
    </source>
</reference>
<evidence type="ECO:0000256" key="5">
    <source>
        <dbReference type="ARBA" id="ARBA00023014"/>
    </source>
</evidence>
<keyword evidence="3" id="KW-0479">Metal-binding</keyword>
<dbReference type="PANTHER" id="PTHR23426:SF65">
    <property type="entry name" value="FERREDOXIN-2, MITOCHONDRIAL"/>
    <property type="match status" value="1"/>
</dbReference>
<dbReference type="Pfam" id="PF00111">
    <property type="entry name" value="Fer2"/>
    <property type="match status" value="1"/>
</dbReference>
<protein>
    <submittedName>
        <fullName evidence="8">Ferredoxin</fullName>
    </submittedName>
</protein>
<evidence type="ECO:0000259" key="7">
    <source>
        <dbReference type="PROSITE" id="PS51085"/>
    </source>
</evidence>